<sequence length="383" mass="44481">MSLDYFHIRYYCLLELLFCSSFLYLSKVILSPVYFLLPLCIFFSCFRSNYLKISIRSFLLSLAIFSLMVFHLLNFKNEYIYPIVLNGVVSSLIVFFAHNIFYRVTSVDIEKIVRHGLFFLFLLYCIDFSWKINNPLLNPLYDIADSDIWFYKFKNSLMFGDSNGVAILLLCFIGLIFSLQSTKKTQFNMLFLSIIFFILIAATFSRSALFSYVLLIICWYYRQLSFVYRFILVFPIFIISIYIISFALEYVAKDGSGGTKLNEIFAILKFISTANTLELFTGFGIGNGDSITGRYVHGLIPKLIVETGILGFIIIISYFFNSLLNNRNLIWFLIPFFVSSLSLSTYIIVPFVILFIEIANAYNRAVSHEYINSFVFLQSRKYS</sequence>
<feature type="transmembrane region" description="Helical" evidence="1">
    <location>
        <begin position="24"/>
        <end position="46"/>
    </location>
</feature>
<gene>
    <name evidence="2" type="ORF">GII14_07775</name>
</gene>
<dbReference type="AlphaFoldDB" id="A0A6G7LQP2"/>
<keyword evidence="1" id="KW-1133">Transmembrane helix</keyword>
<feature type="transmembrane region" description="Helical" evidence="1">
    <location>
        <begin position="53"/>
        <end position="73"/>
    </location>
</feature>
<feature type="transmembrane region" description="Helical" evidence="1">
    <location>
        <begin position="189"/>
        <end position="222"/>
    </location>
</feature>
<name>A0A6G7LQP2_9GAMM</name>
<protein>
    <submittedName>
        <fullName evidence="2">Uncharacterized protein</fullName>
    </submittedName>
</protein>
<proteinExistence type="predicted"/>
<feature type="transmembrane region" description="Helical" evidence="1">
    <location>
        <begin position="112"/>
        <end position="130"/>
    </location>
</feature>
<reference evidence="2 3" key="1">
    <citation type="submission" date="2019-11" db="EMBL/GenBank/DDBJ databases">
        <title>Complete Genome Sequence of Shewanella chilikensis Strain DC57, Isolated from Corroded Seal Rings at a floating production facility in Australia.</title>
        <authorList>
            <person name="Salgar-Chaparro S.J."/>
            <person name="Castillo-Villamizar G.A."/>
            <person name="Poehlein A."/>
            <person name="Daniel R."/>
            <person name="Machuca L."/>
        </authorList>
    </citation>
    <scope>NUCLEOTIDE SEQUENCE [LARGE SCALE GENOMIC DNA]</scope>
    <source>
        <strain evidence="2 3">DC57</strain>
    </source>
</reference>
<accession>A0A6G7LQP2</accession>
<evidence type="ECO:0000256" key="1">
    <source>
        <dbReference type="SAM" id="Phobius"/>
    </source>
</evidence>
<dbReference type="Proteomes" id="UP000502117">
    <property type="component" value="Chromosome"/>
</dbReference>
<keyword evidence="1" id="KW-0812">Transmembrane</keyword>
<dbReference type="KEGG" id="schk:GII14_07775"/>
<feature type="transmembrane region" description="Helical" evidence="1">
    <location>
        <begin position="228"/>
        <end position="252"/>
    </location>
</feature>
<keyword evidence="1" id="KW-0472">Membrane</keyword>
<feature type="transmembrane region" description="Helical" evidence="1">
    <location>
        <begin position="303"/>
        <end position="324"/>
    </location>
</feature>
<feature type="transmembrane region" description="Helical" evidence="1">
    <location>
        <begin position="157"/>
        <end position="177"/>
    </location>
</feature>
<feature type="transmembrane region" description="Helical" evidence="1">
    <location>
        <begin position="79"/>
        <end position="100"/>
    </location>
</feature>
<evidence type="ECO:0000313" key="2">
    <source>
        <dbReference type="EMBL" id="QIJ04079.1"/>
    </source>
</evidence>
<dbReference type="EMBL" id="CP045857">
    <property type="protein sequence ID" value="QIJ04079.1"/>
    <property type="molecule type" value="Genomic_DNA"/>
</dbReference>
<dbReference type="RefSeq" id="WP_165564804.1">
    <property type="nucleotide sequence ID" value="NZ_CP045857.1"/>
</dbReference>
<evidence type="ECO:0000313" key="3">
    <source>
        <dbReference type="Proteomes" id="UP000502117"/>
    </source>
</evidence>
<feature type="transmembrane region" description="Helical" evidence="1">
    <location>
        <begin position="330"/>
        <end position="356"/>
    </location>
</feature>
<organism evidence="2 3">
    <name type="scientific">Shewanella chilikensis</name>
    <dbReference type="NCBI Taxonomy" id="558541"/>
    <lineage>
        <taxon>Bacteria</taxon>
        <taxon>Pseudomonadati</taxon>
        <taxon>Pseudomonadota</taxon>
        <taxon>Gammaproteobacteria</taxon>
        <taxon>Alteromonadales</taxon>
        <taxon>Shewanellaceae</taxon>
        <taxon>Shewanella</taxon>
    </lineage>
</organism>